<feature type="non-terminal residue" evidence="2">
    <location>
        <position position="1"/>
    </location>
</feature>
<keyword evidence="3" id="KW-1185">Reference proteome</keyword>
<comment type="caution">
    <text evidence="2">The sequence shown here is derived from an EMBL/GenBank/DDBJ whole genome shotgun (WGS) entry which is preliminary data.</text>
</comment>
<sequence>LNPHQPCNNTSPSPAPAAGAATVEAAAAAAAAVEPAPQVHVNPDAAEVVPAPQRTILPAGLPRAAHHYSSVLGGGEVEPVVEGPKQLDVVYRLRTLAKEEATLGEEVPEGTLPWQAQGGRPAPAWLASLDRATRDLMAALHEAQPWANGLQPVRRRRTAVPGSGGSGSG</sequence>
<evidence type="ECO:0000313" key="3">
    <source>
        <dbReference type="Proteomes" id="UP001054857"/>
    </source>
</evidence>
<reference evidence="2 3" key="1">
    <citation type="journal article" date="2021" name="Sci. Rep.">
        <title>Genome sequencing of the multicellular alga Astrephomene provides insights into convergent evolution of germ-soma differentiation.</title>
        <authorList>
            <person name="Yamashita S."/>
            <person name="Yamamoto K."/>
            <person name="Matsuzaki R."/>
            <person name="Suzuki S."/>
            <person name="Yamaguchi H."/>
            <person name="Hirooka S."/>
            <person name="Minakuchi Y."/>
            <person name="Miyagishima S."/>
            <person name="Kawachi M."/>
            <person name="Toyoda A."/>
            <person name="Nozaki H."/>
        </authorList>
    </citation>
    <scope>NUCLEOTIDE SEQUENCE [LARGE SCALE GENOMIC DNA]</scope>
    <source>
        <strain evidence="2 3">NIES-4017</strain>
    </source>
</reference>
<dbReference type="EMBL" id="BMAR01000037">
    <property type="protein sequence ID" value="GFR50458.1"/>
    <property type="molecule type" value="Genomic_DNA"/>
</dbReference>
<evidence type="ECO:0000256" key="1">
    <source>
        <dbReference type="SAM" id="MobiDB-lite"/>
    </source>
</evidence>
<protein>
    <submittedName>
        <fullName evidence="2">Uncharacterized protein</fullName>
    </submittedName>
</protein>
<name>A0AAD3DZ21_9CHLO</name>
<feature type="region of interest" description="Disordered" evidence="1">
    <location>
        <begin position="148"/>
        <end position="169"/>
    </location>
</feature>
<proteinExistence type="predicted"/>
<dbReference type="Proteomes" id="UP001054857">
    <property type="component" value="Unassembled WGS sequence"/>
</dbReference>
<gene>
    <name evidence="2" type="ORF">Agub_g12680</name>
</gene>
<organism evidence="2 3">
    <name type="scientific">Astrephomene gubernaculifera</name>
    <dbReference type="NCBI Taxonomy" id="47775"/>
    <lineage>
        <taxon>Eukaryota</taxon>
        <taxon>Viridiplantae</taxon>
        <taxon>Chlorophyta</taxon>
        <taxon>core chlorophytes</taxon>
        <taxon>Chlorophyceae</taxon>
        <taxon>CS clade</taxon>
        <taxon>Chlamydomonadales</taxon>
        <taxon>Astrephomenaceae</taxon>
        <taxon>Astrephomene</taxon>
    </lineage>
</organism>
<accession>A0AAD3DZ21</accession>
<feature type="non-terminal residue" evidence="2">
    <location>
        <position position="169"/>
    </location>
</feature>
<evidence type="ECO:0000313" key="2">
    <source>
        <dbReference type="EMBL" id="GFR50458.1"/>
    </source>
</evidence>
<dbReference type="AlphaFoldDB" id="A0AAD3DZ21"/>